<keyword evidence="1" id="KW-0732">Signal</keyword>
<feature type="chain" id="PRO_5018634508" description="C-type lectin domain-containing protein" evidence="1">
    <location>
        <begin position="17"/>
        <end position="313"/>
    </location>
</feature>
<keyword evidence="4" id="KW-1185">Reference proteome</keyword>
<organism evidence="3 4">
    <name type="scientific">Oryzias javanicus</name>
    <name type="common">Javanese ricefish</name>
    <name type="synonym">Aplocheilus javanicus</name>
    <dbReference type="NCBI Taxonomy" id="123683"/>
    <lineage>
        <taxon>Eukaryota</taxon>
        <taxon>Metazoa</taxon>
        <taxon>Chordata</taxon>
        <taxon>Craniata</taxon>
        <taxon>Vertebrata</taxon>
        <taxon>Euteleostomi</taxon>
        <taxon>Actinopterygii</taxon>
        <taxon>Neopterygii</taxon>
        <taxon>Teleostei</taxon>
        <taxon>Neoteleostei</taxon>
        <taxon>Acanthomorphata</taxon>
        <taxon>Ovalentaria</taxon>
        <taxon>Atherinomorphae</taxon>
        <taxon>Beloniformes</taxon>
        <taxon>Adrianichthyidae</taxon>
        <taxon>Oryziinae</taxon>
        <taxon>Oryzias</taxon>
    </lineage>
</organism>
<dbReference type="InterPro" id="IPR016187">
    <property type="entry name" value="CTDL_fold"/>
</dbReference>
<dbReference type="AlphaFoldDB" id="A0A3S2PCH1"/>
<dbReference type="Gene3D" id="3.10.100.10">
    <property type="entry name" value="Mannose-Binding Protein A, subunit A"/>
    <property type="match status" value="2"/>
</dbReference>
<evidence type="ECO:0000313" key="4">
    <source>
        <dbReference type="Proteomes" id="UP000283210"/>
    </source>
</evidence>
<reference evidence="3 4" key="2">
    <citation type="submission" date="2019-01" db="EMBL/GenBank/DDBJ databases">
        <title>A chromosome length genome reference of the Java medaka (oryzias javanicus).</title>
        <authorList>
            <person name="Herpin A."/>
            <person name="Takehana Y."/>
            <person name="Naruse K."/>
            <person name="Ansai S."/>
            <person name="Kawaguchi M."/>
        </authorList>
    </citation>
    <scope>NUCLEOTIDE SEQUENCE [LARGE SCALE GENOMIC DNA]</scope>
    <source>
        <strain evidence="3">RS831</strain>
        <tissue evidence="3">Whole body</tissue>
    </source>
</reference>
<feature type="domain" description="C-type lectin" evidence="2">
    <location>
        <begin position="148"/>
        <end position="257"/>
    </location>
</feature>
<dbReference type="InterPro" id="IPR001304">
    <property type="entry name" value="C-type_lectin-like"/>
</dbReference>
<protein>
    <recommendedName>
        <fullName evidence="2">C-type lectin domain-containing protein</fullName>
    </recommendedName>
</protein>
<evidence type="ECO:0000313" key="3">
    <source>
        <dbReference type="EMBL" id="RVE63119.1"/>
    </source>
</evidence>
<evidence type="ECO:0000256" key="1">
    <source>
        <dbReference type="SAM" id="SignalP"/>
    </source>
</evidence>
<dbReference type="PROSITE" id="PS50041">
    <property type="entry name" value="C_TYPE_LECTIN_2"/>
    <property type="match status" value="2"/>
</dbReference>
<dbReference type="PANTHER" id="PTHR45784">
    <property type="entry name" value="C-TYPE LECTIN DOMAIN FAMILY 20 MEMBER A-RELATED"/>
    <property type="match status" value="1"/>
</dbReference>
<feature type="domain" description="C-type lectin" evidence="2">
    <location>
        <begin position="19"/>
        <end position="143"/>
    </location>
</feature>
<dbReference type="Pfam" id="PF00059">
    <property type="entry name" value="Lectin_C"/>
    <property type="match status" value="2"/>
</dbReference>
<feature type="signal peptide" evidence="1">
    <location>
        <begin position="1"/>
        <end position="16"/>
    </location>
</feature>
<gene>
    <name evidence="3" type="ORF">OJAV_G00165250</name>
</gene>
<dbReference type="InterPro" id="IPR016186">
    <property type="entry name" value="C-type_lectin-like/link_sf"/>
</dbReference>
<evidence type="ECO:0000259" key="2">
    <source>
        <dbReference type="PROSITE" id="PS50041"/>
    </source>
</evidence>
<reference evidence="3 4" key="1">
    <citation type="submission" date="2018-11" db="EMBL/GenBank/DDBJ databases">
        <authorList>
            <person name="Lopez-Roques C."/>
            <person name="Donnadieu C."/>
            <person name="Bouchez O."/>
            <person name="Klopp C."/>
            <person name="Cabau C."/>
            <person name="Zahm M."/>
        </authorList>
    </citation>
    <scope>NUCLEOTIDE SEQUENCE [LARGE SCALE GENOMIC DNA]</scope>
    <source>
        <strain evidence="3">RS831</strain>
        <tissue evidence="3">Whole body</tissue>
    </source>
</reference>
<dbReference type="EMBL" id="CM012452">
    <property type="protein sequence ID" value="RVE63119.1"/>
    <property type="molecule type" value="Genomic_DNA"/>
</dbReference>
<name>A0A3S2PCH1_ORYJA</name>
<proteinExistence type="predicted"/>
<dbReference type="OrthoDB" id="7357196at2759"/>
<sequence>MEKYVMTLLLLGCISCSEFPLRQYYYVNQVLNWSDAQGYCREKYTDLATFDSMDDLNTLNADFSYTWAWIGLHDDPAAWKTSMGNESNSWRWSATGQTSRTGFQLWDIYSPDYYEGLETCAAIAGGGLWSDSNCNAAYTFLCFNVTDQNMKNYIFVNETMSWSSAQEFCRENYTDLAMIENQEENTEAQDAKPSSSLVWIGLYREPWTWSDGSLSSFRNWYPSGLNNYDGNQHCVTENPEHEWADDLCSLKRTFVCQQVSKLKTSFRMKFLTDADLIDPKVNAQILQQLSALLTEDRWTHFKLQWTIQLQNTP</sequence>
<accession>A0A3S2PCH1</accession>
<dbReference type="Proteomes" id="UP000283210">
    <property type="component" value="Chromosome 16"/>
</dbReference>
<dbReference type="SMART" id="SM00034">
    <property type="entry name" value="CLECT"/>
    <property type="match status" value="2"/>
</dbReference>
<dbReference type="PANTHER" id="PTHR45784:SF3">
    <property type="entry name" value="C-TYPE LECTIN DOMAIN FAMILY 4 MEMBER K-LIKE-RELATED"/>
    <property type="match status" value="1"/>
</dbReference>
<dbReference type="SUPFAM" id="SSF56436">
    <property type="entry name" value="C-type lectin-like"/>
    <property type="match status" value="2"/>
</dbReference>